<reference evidence="3 4" key="1">
    <citation type="submission" date="2020-04" db="EMBL/GenBank/DDBJ databases">
        <authorList>
            <person name="Hogendoorn C."/>
        </authorList>
    </citation>
    <scope>NUCLEOTIDE SEQUENCE [LARGE SCALE GENOMIC DNA]</scope>
    <source>
        <strain evidence="3">COOX1</strain>
    </source>
</reference>
<accession>A0A6F9EBK7</accession>
<gene>
    <name evidence="3" type="ORF">COOX1_2028</name>
</gene>
<feature type="compositionally biased region" description="Basic and acidic residues" evidence="1">
    <location>
        <begin position="45"/>
        <end position="54"/>
    </location>
</feature>
<keyword evidence="2" id="KW-0472">Membrane</keyword>
<dbReference type="AlphaFoldDB" id="A0A6F9EBK7"/>
<name>A0A6F9EBK7_9BACL</name>
<protein>
    <submittedName>
        <fullName evidence="3">Uncharacterized protein</fullName>
    </submittedName>
</protein>
<feature type="compositionally biased region" description="Basic and acidic residues" evidence="1">
    <location>
        <begin position="71"/>
        <end position="81"/>
    </location>
</feature>
<dbReference type="EMBL" id="LR792683">
    <property type="protein sequence ID" value="CAB3393676.1"/>
    <property type="molecule type" value="Genomic_DNA"/>
</dbReference>
<feature type="transmembrane region" description="Helical" evidence="2">
    <location>
        <begin position="12"/>
        <end position="30"/>
    </location>
</feature>
<feature type="region of interest" description="Disordered" evidence="1">
    <location>
        <begin position="41"/>
        <end position="81"/>
    </location>
</feature>
<evidence type="ECO:0000256" key="2">
    <source>
        <dbReference type="SAM" id="Phobius"/>
    </source>
</evidence>
<keyword evidence="2" id="KW-1133">Transmembrane helix</keyword>
<evidence type="ECO:0000256" key="1">
    <source>
        <dbReference type="SAM" id="MobiDB-lite"/>
    </source>
</evidence>
<organism evidence="3 4">
    <name type="scientific">Kyrpidia spormannii</name>
    <dbReference type="NCBI Taxonomy" id="2055160"/>
    <lineage>
        <taxon>Bacteria</taxon>
        <taxon>Bacillati</taxon>
        <taxon>Bacillota</taxon>
        <taxon>Bacilli</taxon>
        <taxon>Bacillales</taxon>
        <taxon>Alicyclobacillaceae</taxon>
        <taxon>Kyrpidia</taxon>
    </lineage>
</organism>
<evidence type="ECO:0000313" key="3">
    <source>
        <dbReference type="EMBL" id="CAB3393676.1"/>
    </source>
</evidence>
<keyword evidence="2" id="KW-0812">Transmembrane</keyword>
<sequence>MFVDVSHEGSPLSGLLRVGILALLGIVGLIRSLLRMRCPPALGETDQHLDDGGRQKPVQGRYRGQGKPAKPIRDRRCREGQ</sequence>
<evidence type="ECO:0000313" key="4">
    <source>
        <dbReference type="Proteomes" id="UP000502196"/>
    </source>
</evidence>
<proteinExistence type="predicted"/>
<dbReference type="Proteomes" id="UP000502196">
    <property type="component" value="Chromosome"/>
</dbReference>